<evidence type="ECO:0000313" key="3">
    <source>
        <dbReference type="Proteomes" id="UP000887013"/>
    </source>
</evidence>
<dbReference type="AlphaFoldDB" id="A0A8X6PL76"/>
<sequence length="139" mass="15507">MTLLGETLDHQLIADLAIQSKQTYCKPVLAKHTSRTSLTNFAAEEQTKKINPVSLSQQRIPHQQVLPVHHRRCLSVRSYSQISASEVALTASGHAGPGPFLFRMDSQEANREKSDKSSGDVEDRMRKIRKTFAGIFGDM</sequence>
<feature type="region of interest" description="Disordered" evidence="1">
    <location>
        <begin position="92"/>
        <end position="122"/>
    </location>
</feature>
<gene>
    <name evidence="2" type="primary">NCL1_10758</name>
    <name evidence="2" type="ORF">NPIL_574801</name>
</gene>
<reference evidence="2" key="1">
    <citation type="submission" date="2020-08" db="EMBL/GenBank/DDBJ databases">
        <title>Multicomponent nature underlies the extraordinary mechanical properties of spider dragline silk.</title>
        <authorList>
            <person name="Kono N."/>
            <person name="Nakamura H."/>
            <person name="Mori M."/>
            <person name="Yoshida Y."/>
            <person name="Ohtoshi R."/>
            <person name="Malay A.D."/>
            <person name="Moran D.A.P."/>
            <person name="Tomita M."/>
            <person name="Numata K."/>
            <person name="Arakawa K."/>
        </authorList>
    </citation>
    <scope>NUCLEOTIDE SEQUENCE</scope>
</reference>
<dbReference type="EMBL" id="BMAW01022256">
    <property type="protein sequence ID" value="GFT76984.1"/>
    <property type="molecule type" value="Genomic_DNA"/>
</dbReference>
<feature type="compositionally biased region" description="Basic and acidic residues" evidence="1">
    <location>
        <begin position="105"/>
        <end position="122"/>
    </location>
</feature>
<evidence type="ECO:0000256" key="1">
    <source>
        <dbReference type="SAM" id="MobiDB-lite"/>
    </source>
</evidence>
<proteinExistence type="predicted"/>
<keyword evidence="3" id="KW-1185">Reference proteome</keyword>
<dbReference type="OrthoDB" id="10249572at2759"/>
<organism evidence="2 3">
    <name type="scientific">Nephila pilipes</name>
    <name type="common">Giant wood spider</name>
    <name type="synonym">Nephila maculata</name>
    <dbReference type="NCBI Taxonomy" id="299642"/>
    <lineage>
        <taxon>Eukaryota</taxon>
        <taxon>Metazoa</taxon>
        <taxon>Ecdysozoa</taxon>
        <taxon>Arthropoda</taxon>
        <taxon>Chelicerata</taxon>
        <taxon>Arachnida</taxon>
        <taxon>Araneae</taxon>
        <taxon>Araneomorphae</taxon>
        <taxon>Entelegynae</taxon>
        <taxon>Araneoidea</taxon>
        <taxon>Nephilidae</taxon>
        <taxon>Nephila</taxon>
    </lineage>
</organism>
<name>A0A8X6PL76_NEPPI</name>
<protein>
    <submittedName>
        <fullName evidence="2">Synapsin</fullName>
    </submittedName>
</protein>
<evidence type="ECO:0000313" key="2">
    <source>
        <dbReference type="EMBL" id="GFT76984.1"/>
    </source>
</evidence>
<dbReference type="Proteomes" id="UP000887013">
    <property type="component" value="Unassembled WGS sequence"/>
</dbReference>
<accession>A0A8X6PL76</accession>
<comment type="caution">
    <text evidence="2">The sequence shown here is derived from an EMBL/GenBank/DDBJ whole genome shotgun (WGS) entry which is preliminary data.</text>
</comment>